<comment type="catalytic activity">
    <reaction evidence="9 10">
        <text>L-cysteinyl-[protein] + hexadecanoyl-CoA = S-hexadecanoyl-L-cysteinyl-[protein] + CoA</text>
        <dbReference type="Rhea" id="RHEA:36683"/>
        <dbReference type="Rhea" id="RHEA-COMP:10131"/>
        <dbReference type="Rhea" id="RHEA-COMP:11032"/>
        <dbReference type="ChEBI" id="CHEBI:29950"/>
        <dbReference type="ChEBI" id="CHEBI:57287"/>
        <dbReference type="ChEBI" id="CHEBI:57379"/>
        <dbReference type="ChEBI" id="CHEBI:74151"/>
        <dbReference type="EC" id="2.3.1.225"/>
    </reaction>
</comment>
<evidence type="ECO:0000256" key="8">
    <source>
        <dbReference type="ARBA" id="ARBA00023315"/>
    </source>
</evidence>
<protein>
    <recommendedName>
        <fullName evidence="10">Palmitoyltransferase</fullName>
        <ecNumber evidence="10">2.3.1.225</ecNumber>
    </recommendedName>
</protein>
<gene>
    <name evidence="13" type="ORF">K435DRAFT_766019</name>
</gene>
<comment type="domain">
    <text evidence="10">The DHHC domain is required for palmitoyltransferase activity.</text>
</comment>
<dbReference type="InterPro" id="IPR039859">
    <property type="entry name" value="PFA4/ZDH16/20/ERF2-like"/>
</dbReference>
<keyword evidence="8 10" id="KW-0012">Acyltransferase</keyword>
<evidence type="ECO:0000256" key="7">
    <source>
        <dbReference type="ARBA" id="ARBA00023288"/>
    </source>
</evidence>
<keyword evidence="2 10" id="KW-0808">Transferase</keyword>
<sequence>MKEAGVSDAKLVIKVLTNKTTSVTDRGKKPCVKTIPPFSRPRNSHHAQHVYPIPPGFVDAKGPQLPKTFPKCLLWALLKRSADEYAYRALSPLENSFRGDEWTGRLDSTRAEITKCRKCGQMRPEKAHYYRICNCCVIKYDDHCPVRINQCVGIYNIPPSKFFLFLLMYRCLSTALYVLLGYQQFFNALGLSFQISWLYHVPVIAYPLTFILSCVLCFAIGITLIIALWSIMKGETSVEAQDHEIYEKVALSRGETFINSYDFGKMQNLKLFFNIGPMYTLFIPFHILPYTNGRSWAQREGFERHRRVRRGEELTDDEIDENNL</sequence>
<keyword evidence="3 10" id="KW-0812">Transmembrane</keyword>
<keyword evidence="5 10" id="KW-0472">Membrane</keyword>
<keyword evidence="4 10" id="KW-1133">Transmembrane helix</keyword>
<feature type="region of interest" description="Disordered" evidence="11">
    <location>
        <begin position="26"/>
        <end position="45"/>
    </location>
</feature>
<evidence type="ECO:0000256" key="5">
    <source>
        <dbReference type="ARBA" id="ARBA00023136"/>
    </source>
</evidence>
<dbReference type="GO" id="GO:0016020">
    <property type="term" value="C:membrane"/>
    <property type="evidence" value="ECO:0007669"/>
    <property type="project" value="UniProtKB-SubCell"/>
</dbReference>
<accession>A0A4S8L4C5</accession>
<dbReference type="Proteomes" id="UP000297245">
    <property type="component" value="Unassembled WGS sequence"/>
</dbReference>
<evidence type="ECO:0000256" key="3">
    <source>
        <dbReference type="ARBA" id="ARBA00022692"/>
    </source>
</evidence>
<dbReference type="EC" id="2.3.1.225" evidence="10"/>
<feature type="transmembrane region" description="Helical" evidence="10">
    <location>
        <begin position="162"/>
        <end position="183"/>
    </location>
</feature>
<dbReference type="PROSITE" id="PS50216">
    <property type="entry name" value="DHHC"/>
    <property type="match status" value="1"/>
</dbReference>
<evidence type="ECO:0000313" key="13">
    <source>
        <dbReference type="EMBL" id="THU83163.1"/>
    </source>
</evidence>
<organism evidence="13 14">
    <name type="scientific">Dendrothele bispora (strain CBS 962.96)</name>
    <dbReference type="NCBI Taxonomy" id="1314807"/>
    <lineage>
        <taxon>Eukaryota</taxon>
        <taxon>Fungi</taxon>
        <taxon>Dikarya</taxon>
        <taxon>Basidiomycota</taxon>
        <taxon>Agaricomycotina</taxon>
        <taxon>Agaricomycetes</taxon>
        <taxon>Agaricomycetidae</taxon>
        <taxon>Agaricales</taxon>
        <taxon>Agaricales incertae sedis</taxon>
        <taxon>Dendrothele</taxon>
    </lineage>
</organism>
<name>A0A4S8L4C5_DENBC</name>
<evidence type="ECO:0000259" key="12">
    <source>
        <dbReference type="Pfam" id="PF01529"/>
    </source>
</evidence>
<evidence type="ECO:0000256" key="4">
    <source>
        <dbReference type="ARBA" id="ARBA00022989"/>
    </source>
</evidence>
<comment type="subcellular location">
    <subcellularLocation>
        <location evidence="1">Membrane</location>
        <topology evidence="1">Multi-pass membrane protein</topology>
    </subcellularLocation>
</comment>
<evidence type="ECO:0000256" key="9">
    <source>
        <dbReference type="ARBA" id="ARBA00048048"/>
    </source>
</evidence>
<feature type="transmembrane region" description="Helical" evidence="10">
    <location>
        <begin position="203"/>
        <end position="229"/>
    </location>
</feature>
<evidence type="ECO:0000256" key="1">
    <source>
        <dbReference type="ARBA" id="ARBA00004141"/>
    </source>
</evidence>
<evidence type="ECO:0000256" key="11">
    <source>
        <dbReference type="SAM" id="MobiDB-lite"/>
    </source>
</evidence>
<dbReference type="AlphaFoldDB" id="A0A4S8L4C5"/>
<dbReference type="EMBL" id="ML179682">
    <property type="protein sequence ID" value="THU83163.1"/>
    <property type="molecule type" value="Genomic_DNA"/>
</dbReference>
<evidence type="ECO:0000313" key="14">
    <source>
        <dbReference type="Proteomes" id="UP000297245"/>
    </source>
</evidence>
<dbReference type="PANTHER" id="PTHR12246">
    <property type="entry name" value="PALMITOYLTRANSFERASE ZDHHC16"/>
    <property type="match status" value="1"/>
</dbReference>
<dbReference type="InterPro" id="IPR001594">
    <property type="entry name" value="Palmitoyltrfase_DHHC"/>
</dbReference>
<comment type="similarity">
    <text evidence="10">Belongs to the DHHC palmitoyltransferase family.</text>
</comment>
<keyword evidence="14" id="KW-1185">Reference proteome</keyword>
<keyword evidence="7" id="KW-0449">Lipoprotein</keyword>
<evidence type="ECO:0000256" key="6">
    <source>
        <dbReference type="ARBA" id="ARBA00023139"/>
    </source>
</evidence>
<dbReference type="Pfam" id="PF01529">
    <property type="entry name" value="DHHC"/>
    <property type="match status" value="1"/>
</dbReference>
<reference evidence="13 14" key="1">
    <citation type="journal article" date="2019" name="Nat. Ecol. Evol.">
        <title>Megaphylogeny resolves global patterns of mushroom evolution.</title>
        <authorList>
            <person name="Varga T."/>
            <person name="Krizsan K."/>
            <person name="Foldi C."/>
            <person name="Dima B."/>
            <person name="Sanchez-Garcia M."/>
            <person name="Sanchez-Ramirez S."/>
            <person name="Szollosi G.J."/>
            <person name="Szarkandi J.G."/>
            <person name="Papp V."/>
            <person name="Albert L."/>
            <person name="Andreopoulos W."/>
            <person name="Angelini C."/>
            <person name="Antonin V."/>
            <person name="Barry K.W."/>
            <person name="Bougher N.L."/>
            <person name="Buchanan P."/>
            <person name="Buyck B."/>
            <person name="Bense V."/>
            <person name="Catcheside P."/>
            <person name="Chovatia M."/>
            <person name="Cooper J."/>
            <person name="Damon W."/>
            <person name="Desjardin D."/>
            <person name="Finy P."/>
            <person name="Geml J."/>
            <person name="Haridas S."/>
            <person name="Hughes K."/>
            <person name="Justo A."/>
            <person name="Karasinski D."/>
            <person name="Kautmanova I."/>
            <person name="Kiss B."/>
            <person name="Kocsube S."/>
            <person name="Kotiranta H."/>
            <person name="LaButti K.M."/>
            <person name="Lechner B.E."/>
            <person name="Liimatainen K."/>
            <person name="Lipzen A."/>
            <person name="Lukacs Z."/>
            <person name="Mihaltcheva S."/>
            <person name="Morgado L.N."/>
            <person name="Niskanen T."/>
            <person name="Noordeloos M.E."/>
            <person name="Ohm R.A."/>
            <person name="Ortiz-Santana B."/>
            <person name="Ovrebo C."/>
            <person name="Racz N."/>
            <person name="Riley R."/>
            <person name="Savchenko A."/>
            <person name="Shiryaev A."/>
            <person name="Soop K."/>
            <person name="Spirin V."/>
            <person name="Szebenyi C."/>
            <person name="Tomsovsky M."/>
            <person name="Tulloss R.E."/>
            <person name="Uehling J."/>
            <person name="Grigoriev I.V."/>
            <person name="Vagvolgyi C."/>
            <person name="Papp T."/>
            <person name="Martin F.M."/>
            <person name="Miettinen O."/>
            <person name="Hibbett D.S."/>
            <person name="Nagy L.G."/>
        </authorList>
    </citation>
    <scope>NUCLEOTIDE SEQUENCE [LARGE SCALE GENOMIC DNA]</scope>
    <source>
        <strain evidence="13 14">CBS 962.96</strain>
    </source>
</reference>
<feature type="domain" description="Palmitoyltransferase DHHC" evidence="12">
    <location>
        <begin position="113"/>
        <end position="241"/>
    </location>
</feature>
<evidence type="ECO:0000256" key="2">
    <source>
        <dbReference type="ARBA" id="ARBA00022679"/>
    </source>
</evidence>
<dbReference type="OrthoDB" id="9909019at2759"/>
<evidence type="ECO:0000256" key="10">
    <source>
        <dbReference type="RuleBase" id="RU079119"/>
    </source>
</evidence>
<dbReference type="GO" id="GO:0019706">
    <property type="term" value="F:protein-cysteine S-palmitoyltransferase activity"/>
    <property type="evidence" value="ECO:0007669"/>
    <property type="project" value="UniProtKB-EC"/>
</dbReference>
<proteinExistence type="inferred from homology"/>
<keyword evidence="6" id="KW-0564">Palmitate</keyword>